<keyword evidence="1" id="KW-0235">DNA replication</keyword>
<dbReference type="AlphaFoldDB" id="K0SDJ0"/>
<dbReference type="SUPFAM" id="SSF68906">
    <property type="entry name" value="SAP domain"/>
    <property type="match status" value="1"/>
</dbReference>
<dbReference type="GO" id="GO:0003887">
    <property type="term" value="F:DNA-directed DNA polymerase activity"/>
    <property type="evidence" value="ECO:0007669"/>
    <property type="project" value="InterPro"/>
</dbReference>
<reference evidence="3 4" key="1">
    <citation type="journal article" date="2012" name="Genome Biol.">
        <title>Genome and low-iron response of an oceanic diatom adapted to chronic iron limitation.</title>
        <authorList>
            <person name="Lommer M."/>
            <person name="Specht M."/>
            <person name="Roy A.S."/>
            <person name="Kraemer L."/>
            <person name="Andreson R."/>
            <person name="Gutowska M.A."/>
            <person name="Wolf J."/>
            <person name="Bergner S.V."/>
            <person name="Schilhabel M.B."/>
            <person name="Klostermeier U.C."/>
            <person name="Beiko R.G."/>
            <person name="Rosenstiel P."/>
            <person name="Hippler M."/>
            <person name="Laroche J."/>
        </authorList>
    </citation>
    <scope>NUCLEOTIDE SEQUENCE [LARGE SCALE GENOMIC DNA]</scope>
    <source>
        <strain evidence="3 4">CCMP1005</strain>
    </source>
</reference>
<evidence type="ECO:0000256" key="1">
    <source>
        <dbReference type="ARBA" id="ARBA00022705"/>
    </source>
</evidence>
<dbReference type="GO" id="GO:0006261">
    <property type="term" value="P:DNA-templated DNA replication"/>
    <property type="evidence" value="ECO:0007669"/>
    <property type="project" value="InterPro"/>
</dbReference>
<dbReference type="Gene3D" id="3.30.70.370">
    <property type="match status" value="1"/>
</dbReference>
<evidence type="ECO:0000259" key="2">
    <source>
        <dbReference type="PROSITE" id="PS50800"/>
    </source>
</evidence>
<protein>
    <recommendedName>
        <fullName evidence="2">SAP domain-containing protein</fullName>
    </recommendedName>
</protein>
<dbReference type="GO" id="GO:0006302">
    <property type="term" value="P:double-strand break repair"/>
    <property type="evidence" value="ECO:0007669"/>
    <property type="project" value="TreeGrafter"/>
</dbReference>
<feature type="domain" description="SAP" evidence="2">
    <location>
        <begin position="128"/>
        <end position="162"/>
    </location>
</feature>
<dbReference type="eggNOG" id="KOG0950">
    <property type="taxonomic scope" value="Eukaryota"/>
</dbReference>
<dbReference type="PANTHER" id="PTHR10133">
    <property type="entry name" value="DNA POLYMERASE I"/>
    <property type="match status" value="1"/>
</dbReference>
<dbReference type="CDD" id="cd08640">
    <property type="entry name" value="DNA_pol_A_plastid_like"/>
    <property type="match status" value="1"/>
</dbReference>
<dbReference type="PANTHER" id="PTHR10133:SF27">
    <property type="entry name" value="DNA POLYMERASE NU"/>
    <property type="match status" value="1"/>
</dbReference>
<dbReference type="InterPro" id="IPR043502">
    <property type="entry name" value="DNA/RNA_pol_sf"/>
</dbReference>
<proteinExistence type="predicted"/>
<dbReference type="Pfam" id="PF00476">
    <property type="entry name" value="DNA_pol_A"/>
    <property type="match status" value="2"/>
</dbReference>
<comment type="caution">
    <text evidence="3">The sequence shown here is derived from an EMBL/GenBank/DDBJ whole genome shotgun (WGS) entry which is preliminary data.</text>
</comment>
<dbReference type="InterPro" id="IPR002298">
    <property type="entry name" value="DNA_polymerase_A"/>
</dbReference>
<dbReference type="InterPro" id="IPR036361">
    <property type="entry name" value="SAP_dom_sf"/>
</dbReference>
<gene>
    <name evidence="3" type="ORF">THAOC_15874</name>
</gene>
<dbReference type="EMBL" id="AGNL01018237">
    <property type="protein sequence ID" value="EJK63460.1"/>
    <property type="molecule type" value="Genomic_DNA"/>
</dbReference>
<dbReference type="PROSITE" id="PS50800">
    <property type="entry name" value="SAP"/>
    <property type="match status" value="1"/>
</dbReference>
<dbReference type="Gene3D" id="1.10.720.30">
    <property type="entry name" value="SAP domain"/>
    <property type="match status" value="1"/>
</dbReference>
<dbReference type="SUPFAM" id="SSF56672">
    <property type="entry name" value="DNA/RNA polymerases"/>
    <property type="match status" value="1"/>
</dbReference>
<sequence length="676" mass="75279">MRPFGELLTDMERRGILIATDYLAGVEVQARKDRVEHVETFRQWAAEQIGPDGLAMNLGSSTQLSTFLFGGAANPKTKEHSEVQRVFRTKREEIPDDAMEAYRERDAKLRETAPDAAETDEERDYGFLTKLKATDLKALCKEEGLKVSGKKQELIDRLVGAYQLKDQHKQDPSIPVSNLEEYKSMKKDDLRDAVVGRGLSPPAKAKKTDLVRLLEDDDEMQRQLMAECAKSPDADRPGGDAMVYRKMSELLEEAASSGENPMLAQILADVKAKNEEEPKWVDVTITSLGMVPDKFTVGGAPSATADVLRGLAGDPFADPPKYGKAYEFFEAKKAGSGHDACVAFYSLTAIGSIDTMIANFLTSLQALVDDRNRVHNSININTETGRLSSRKPNLQNQPALEKDKYKIRQAFIASPGNRLIVADYGQLELRLLASMTNCVSMIEAFKAGGDFHSRTALDMFKYIQDAVESGEVILEWDYANGEPTKPMVKDKYASERRNAKTLNFSIAYGKTAHGLSQDWGVSKKEAEGLLQAWYDSRPEVEKWQKTAKDTAKKEGTTRTLMGRYRHLPHARGGSMKQLGHALRASINTPIQGGAADVAMMAMIKINNSEKLKRLGWILLMQVHDEVMLEGPEETAEEAFEEVLECMQEPWVLGLDKTKVPLLVDGSCEHDNWYDAK</sequence>
<dbReference type="InterPro" id="IPR003034">
    <property type="entry name" value="SAP_dom"/>
</dbReference>
<dbReference type="Pfam" id="PF02037">
    <property type="entry name" value="SAP"/>
    <property type="match status" value="1"/>
</dbReference>
<dbReference type="InterPro" id="IPR001098">
    <property type="entry name" value="DNA-dir_DNA_pol_A_palm_dom"/>
</dbReference>
<name>K0SDJ0_THAOC</name>
<dbReference type="GO" id="GO:0003677">
    <property type="term" value="F:DNA binding"/>
    <property type="evidence" value="ECO:0007669"/>
    <property type="project" value="InterPro"/>
</dbReference>
<dbReference type="PRINTS" id="PR00868">
    <property type="entry name" value="DNAPOLI"/>
</dbReference>
<evidence type="ECO:0000313" key="3">
    <source>
        <dbReference type="EMBL" id="EJK63460.1"/>
    </source>
</evidence>
<evidence type="ECO:0000313" key="4">
    <source>
        <dbReference type="Proteomes" id="UP000266841"/>
    </source>
</evidence>
<dbReference type="SMART" id="SM00482">
    <property type="entry name" value="POLAc"/>
    <property type="match status" value="1"/>
</dbReference>
<organism evidence="3 4">
    <name type="scientific">Thalassiosira oceanica</name>
    <name type="common">Marine diatom</name>
    <dbReference type="NCBI Taxonomy" id="159749"/>
    <lineage>
        <taxon>Eukaryota</taxon>
        <taxon>Sar</taxon>
        <taxon>Stramenopiles</taxon>
        <taxon>Ochrophyta</taxon>
        <taxon>Bacillariophyta</taxon>
        <taxon>Coscinodiscophyceae</taxon>
        <taxon>Thalassiosirophycidae</taxon>
        <taxon>Thalassiosirales</taxon>
        <taxon>Thalassiosiraceae</taxon>
        <taxon>Thalassiosira</taxon>
    </lineage>
</organism>
<keyword evidence="4" id="KW-1185">Reference proteome</keyword>
<dbReference type="Proteomes" id="UP000266841">
    <property type="component" value="Unassembled WGS sequence"/>
</dbReference>
<dbReference type="Gene3D" id="1.10.150.20">
    <property type="entry name" value="5' to 3' exonuclease, C-terminal subdomain"/>
    <property type="match status" value="1"/>
</dbReference>
<accession>K0SDJ0</accession>
<dbReference type="SMART" id="SM00513">
    <property type="entry name" value="SAP"/>
    <property type="match status" value="2"/>
</dbReference>
<dbReference type="OrthoDB" id="275278at2759"/>